<reference evidence="2 3" key="1">
    <citation type="submission" date="2024-06" db="EMBL/GenBank/DDBJ databases">
        <title>The Natural Products Discovery Center: Release of the First 8490 Sequenced Strains for Exploring Actinobacteria Biosynthetic Diversity.</title>
        <authorList>
            <person name="Kalkreuter E."/>
            <person name="Kautsar S.A."/>
            <person name="Yang D."/>
            <person name="Bader C.D."/>
            <person name="Teijaro C.N."/>
            <person name="Fluegel L."/>
            <person name="Davis C.M."/>
            <person name="Simpson J.R."/>
            <person name="Lauterbach L."/>
            <person name="Steele A.D."/>
            <person name="Gui C."/>
            <person name="Meng S."/>
            <person name="Li G."/>
            <person name="Viehrig K."/>
            <person name="Ye F."/>
            <person name="Su P."/>
            <person name="Kiefer A.F."/>
            <person name="Nichols A."/>
            <person name="Cepeda A.J."/>
            <person name="Yan W."/>
            <person name="Fan B."/>
            <person name="Jiang Y."/>
            <person name="Adhikari A."/>
            <person name="Zheng C.-J."/>
            <person name="Schuster L."/>
            <person name="Cowan T.M."/>
            <person name="Smanski M.J."/>
            <person name="Chevrette M.G."/>
            <person name="De Carvalho L.P.S."/>
            <person name="Shen B."/>
        </authorList>
    </citation>
    <scope>NUCLEOTIDE SEQUENCE [LARGE SCALE GENOMIC DNA]</scope>
    <source>
        <strain evidence="2 3">NPDC049574</strain>
    </source>
</reference>
<gene>
    <name evidence="2" type="ORF">AB0K40_17730</name>
</gene>
<protein>
    <submittedName>
        <fullName evidence="2">Uncharacterized protein</fullName>
    </submittedName>
</protein>
<dbReference type="RefSeq" id="WP_364450696.1">
    <property type="nucleotide sequence ID" value="NZ_JBFARM010000005.1"/>
</dbReference>
<feature type="region of interest" description="Disordered" evidence="1">
    <location>
        <begin position="1"/>
        <end position="26"/>
    </location>
</feature>
<dbReference type="Proteomes" id="UP001552427">
    <property type="component" value="Unassembled WGS sequence"/>
</dbReference>
<proteinExistence type="predicted"/>
<sequence>MGVAFDLVRDSREGEQGGGLDGLLAPFDPEGVDEVELIGEGEIL</sequence>
<keyword evidence="3" id="KW-1185">Reference proteome</keyword>
<dbReference type="EMBL" id="JBFARM010000005">
    <property type="protein sequence ID" value="MEV4287348.1"/>
    <property type="molecule type" value="Genomic_DNA"/>
</dbReference>
<evidence type="ECO:0000256" key="1">
    <source>
        <dbReference type="SAM" id="MobiDB-lite"/>
    </source>
</evidence>
<evidence type="ECO:0000313" key="3">
    <source>
        <dbReference type="Proteomes" id="UP001552427"/>
    </source>
</evidence>
<name>A0ABV3H491_9ACTN</name>
<comment type="caution">
    <text evidence="2">The sequence shown here is derived from an EMBL/GenBank/DDBJ whole genome shotgun (WGS) entry which is preliminary data.</text>
</comment>
<accession>A0ABV3H491</accession>
<organism evidence="2 3">
    <name type="scientific">Nonomuraea bangladeshensis</name>
    <dbReference type="NCBI Taxonomy" id="404385"/>
    <lineage>
        <taxon>Bacteria</taxon>
        <taxon>Bacillati</taxon>
        <taxon>Actinomycetota</taxon>
        <taxon>Actinomycetes</taxon>
        <taxon>Streptosporangiales</taxon>
        <taxon>Streptosporangiaceae</taxon>
        <taxon>Nonomuraea</taxon>
    </lineage>
</organism>
<evidence type="ECO:0000313" key="2">
    <source>
        <dbReference type="EMBL" id="MEV4287348.1"/>
    </source>
</evidence>